<dbReference type="PROSITE" id="PS01361">
    <property type="entry name" value="ZF_DOF_1"/>
    <property type="match status" value="1"/>
</dbReference>
<comment type="subcellular location">
    <subcellularLocation>
        <location evidence="8 9">Nucleus</location>
    </subcellularLocation>
</comment>
<gene>
    <name evidence="12" type="primary">gb25152</name>
    <name evidence="12" type="ORF">PR202_gb25152</name>
</gene>
<dbReference type="GO" id="GO:0003700">
    <property type="term" value="F:DNA-binding transcription factor activity"/>
    <property type="evidence" value="ECO:0007669"/>
    <property type="project" value="UniProtKB-UniRule"/>
</dbReference>
<dbReference type="InterPro" id="IPR003851">
    <property type="entry name" value="Znf_Dof"/>
</dbReference>
<comment type="caution">
    <text evidence="12">The sequence shown here is derived from an EMBL/GenBank/DDBJ whole genome shotgun (WGS) entry which is preliminary data.</text>
</comment>
<keyword evidence="3 9" id="KW-0862">Zinc</keyword>
<evidence type="ECO:0000256" key="7">
    <source>
        <dbReference type="ARBA" id="ARBA00023242"/>
    </source>
</evidence>
<keyword evidence="2 8" id="KW-0863">Zinc-finger</keyword>
<feature type="compositionally biased region" description="Basic residues" evidence="10">
    <location>
        <begin position="147"/>
        <end position="156"/>
    </location>
</feature>
<evidence type="ECO:0000259" key="11">
    <source>
        <dbReference type="PROSITE" id="PS50884"/>
    </source>
</evidence>
<dbReference type="GO" id="GO:0003677">
    <property type="term" value="F:DNA binding"/>
    <property type="evidence" value="ECO:0007669"/>
    <property type="project" value="UniProtKB-UniRule"/>
</dbReference>
<comment type="function">
    <text evidence="9">Transcription factor that binds specifically to a 5'-AA[AG]G-3' consensus core sequence.</text>
</comment>
<dbReference type="EMBL" id="BQKI01000088">
    <property type="protein sequence ID" value="GJN36305.1"/>
    <property type="molecule type" value="Genomic_DNA"/>
</dbReference>
<dbReference type="GO" id="GO:0005634">
    <property type="term" value="C:nucleus"/>
    <property type="evidence" value="ECO:0007669"/>
    <property type="project" value="UniProtKB-SubCell"/>
</dbReference>
<feature type="compositionally biased region" description="Polar residues" evidence="10">
    <location>
        <begin position="39"/>
        <end position="52"/>
    </location>
</feature>
<evidence type="ECO:0000313" key="12">
    <source>
        <dbReference type="EMBL" id="GJN36305.1"/>
    </source>
</evidence>
<keyword evidence="4 9" id="KW-0805">Transcription regulation</keyword>
<organism evidence="12 13">
    <name type="scientific">Eleusine coracana subsp. coracana</name>
    <dbReference type="NCBI Taxonomy" id="191504"/>
    <lineage>
        <taxon>Eukaryota</taxon>
        <taxon>Viridiplantae</taxon>
        <taxon>Streptophyta</taxon>
        <taxon>Embryophyta</taxon>
        <taxon>Tracheophyta</taxon>
        <taxon>Spermatophyta</taxon>
        <taxon>Magnoliopsida</taxon>
        <taxon>Liliopsida</taxon>
        <taxon>Poales</taxon>
        <taxon>Poaceae</taxon>
        <taxon>PACMAD clade</taxon>
        <taxon>Chloridoideae</taxon>
        <taxon>Cynodonteae</taxon>
        <taxon>Eleusininae</taxon>
        <taxon>Eleusine</taxon>
    </lineage>
</organism>
<reference evidence="12" key="2">
    <citation type="submission" date="2021-12" db="EMBL/GenBank/DDBJ databases">
        <title>Resequencing data analysis of finger millet.</title>
        <authorList>
            <person name="Hatakeyama M."/>
            <person name="Aluri S."/>
            <person name="Balachadran M.T."/>
            <person name="Sivarajan S.R."/>
            <person name="Poveda L."/>
            <person name="Shimizu-Inatsugi R."/>
            <person name="Schlapbach R."/>
            <person name="Sreeman S.M."/>
            <person name="Shimizu K.K."/>
        </authorList>
    </citation>
    <scope>NUCLEOTIDE SEQUENCE</scope>
</reference>
<evidence type="ECO:0000256" key="8">
    <source>
        <dbReference type="PROSITE-ProRule" id="PRU00071"/>
    </source>
</evidence>
<dbReference type="PROSITE" id="PS50884">
    <property type="entry name" value="ZF_DOF_2"/>
    <property type="match status" value="1"/>
</dbReference>
<dbReference type="GO" id="GO:0008270">
    <property type="term" value="F:zinc ion binding"/>
    <property type="evidence" value="ECO:0007669"/>
    <property type="project" value="UniProtKB-KW"/>
</dbReference>
<evidence type="ECO:0000256" key="10">
    <source>
        <dbReference type="SAM" id="MobiDB-lite"/>
    </source>
</evidence>
<keyword evidence="6 9" id="KW-0804">Transcription</keyword>
<keyword evidence="5 8" id="KW-0238">DNA-binding</keyword>
<proteinExistence type="predicted"/>
<reference evidence="12" key="1">
    <citation type="journal article" date="2018" name="DNA Res.">
        <title>Multiple hybrid de novo genome assembly of finger millet, an orphan allotetraploid crop.</title>
        <authorList>
            <person name="Hatakeyama M."/>
            <person name="Aluri S."/>
            <person name="Balachadran M.T."/>
            <person name="Sivarajan S.R."/>
            <person name="Patrignani A."/>
            <person name="Gruter S."/>
            <person name="Poveda L."/>
            <person name="Shimizu-Inatsugi R."/>
            <person name="Baeten J."/>
            <person name="Francoijs K.J."/>
            <person name="Nataraja K.N."/>
            <person name="Reddy Y.A.N."/>
            <person name="Phadnis S."/>
            <person name="Ravikumar R.L."/>
            <person name="Schlapbach R."/>
            <person name="Sreeman S.M."/>
            <person name="Shimizu K.K."/>
        </authorList>
    </citation>
    <scope>NUCLEOTIDE SEQUENCE</scope>
</reference>
<evidence type="ECO:0000256" key="6">
    <source>
        <dbReference type="ARBA" id="ARBA00023163"/>
    </source>
</evidence>
<evidence type="ECO:0000256" key="4">
    <source>
        <dbReference type="ARBA" id="ARBA00023015"/>
    </source>
</evidence>
<protein>
    <recommendedName>
        <fullName evidence="9">Dof zinc finger protein</fullName>
    </recommendedName>
</protein>
<name>A0AAV5FNI4_ELECO</name>
<evidence type="ECO:0000256" key="9">
    <source>
        <dbReference type="RuleBase" id="RU369094"/>
    </source>
</evidence>
<dbReference type="PANTHER" id="PTHR31992:SF193">
    <property type="entry name" value="DOF ZINC FINGER PROTEIN DOF3.6"/>
    <property type="match status" value="1"/>
</dbReference>
<sequence length="376" mass="39120">MIFPPAFLDSSSWNDNQHQHQHHQQAQHQQAAVAGNNGEGNTNHEQLLQASSIMGGGGGGLGSEQQGGGGQQVVGPAKPMSMSERARLARIPLPEPGLKCPRCDSTNTKFCYFNNYSLSQPRHFCRACRRYWTRGGALRNVPVGGGYRRHAKRAKPKQQQPSSAASSAAAGTTTAALLAPPSAAACGGGGNNSTTSSTTCTTANVSSLSGPAGMLGGGNHHLSMLPPLLRLADFDAMSLGSSFTTGIGGGKPTIDGNYSAGIGGGPGGLEQWRMHHHQQMQGFPFLHAMDHHQQGSLPPSLAMVMPGAFQLGLDTDGRGAGEDGSAAAGDQLNGMAAAKREGYPMRGGMYADHHHHHLTAAGYTTSYSNATGNHLL</sequence>
<evidence type="ECO:0000256" key="5">
    <source>
        <dbReference type="ARBA" id="ARBA00023125"/>
    </source>
</evidence>
<keyword evidence="1 9" id="KW-0479">Metal-binding</keyword>
<evidence type="ECO:0000256" key="1">
    <source>
        <dbReference type="ARBA" id="ARBA00022723"/>
    </source>
</evidence>
<keyword evidence="13" id="KW-1185">Reference proteome</keyword>
<evidence type="ECO:0000256" key="2">
    <source>
        <dbReference type="ARBA" id="ARBA00022771"/>
    </source>
</evidence>
<dbReference type="Pfam" id="PF02701">
    <property type="entry name" value="Zn_ribbon_Dof"/>
    <property type="match status" value="1"/>
</dbReference>
<evidence type="ECO:0000313" key="13">
    <source>
        <dbReference type="Proteomes" id="UP001054889"/>
    </source>
</evidence>
<feature type="region of interest" description="Disordered" evidence="10">
    <location>
        <begin position="143"/>
        <end position="172"/>
    </location>
</feature>
<dbReference type="PANTHER" id="PTHR31992">
    <property type="entry name" value="DOF ZINC FINGER PROTEIN DOF1.4-RELATED"/>
    <property type="match status" value="1"/>
</dbReference>
<feature type="compositionally biased region" description="Gly residues" evidence="10">
    <location>
        <begin position="54"/>
        <end position="72"/>
    </location>
</feature>
<feature type="region of interest" description="Disordered" evidence="10">
    <location>
        <begin position="1"/>
        <end position="83"/>
    </location>
</feature>
<accession>A0AAV5FNI4</accession>
<keyword evidence="7 8" id="KW-0539">Nucleus</keyword>
<dbReference type="AlphaFoldDB" id="A0AAV5FNI4"/>
<feature type="domain" description="Dof-type" evidence="11">
    <location>
        <begin position="98"/>
        <end position="152"/>
    </location>
</feature>
<evidence type="ECO:0000256" key="3">
    <source>
        <dbReference type="ARBA" id="ARBA00022833"/>
    </source>
</evidence>
<feature type="compositionally biased region" description="Low complexity" evidence="10">
    <location>
        <begin position="162"/>
        <end position="172"/>
    </location>
</feature>
<dbReference type="InterPro" id="IPR045174">
    <property type="entry name" value="Dof"/>
</dbReference>
<dbReference type="Proteomes" id="UP001054889">
    <property type="component" value="Unassembled WGS sequence"/>
</dbReference>